<proteinExistence type="predicted"/>
<dbReference type="PANTHER" id="PTHR43280">
    <property type="entry name" value="ARAC-FAMILY TRANSCRIPTIONAL REGULATOR"/>
    <property type="match status" value="1"/>
</dbReference>
<evidence type="ECO:0000313" key="7">
    <source>
        <dbReference type="Proteomes" id="UP000778797"/>
    </source>
</evidence>
<reference evidence="7" key="2">
    <citation type="submission" date="2023-07" db="EMBL/GenBank/DDBJ databases">
        <title>Genome of Winogradskyella sp. E313.</title>
        <authorList>
            <person name="Zhou Y."/>
        </authorList>
    </citation>
    <scope>NUCLEOTIDE SEQUENCE [LARGE SCALE GENOMIC DNA]</scope>
    <source>
        <strain evidence="7">E313</strain>
    </source>
</reference>
<gene>
    <name evidence="6" type="ORF">J1C55_01340</name>
</gene>
<keyword evidence="2" id="KW-0238">DNA-binding</keyword>
<feature type="transmembrane region" description="Helical" evidence="4">
    <location>
        <begin position="70"/>
        <end position="89"/>
    </location>
</feature>
<keyword evidence="3" id="KW-0804">Transcription</keyword>
<sequence>MGITFFNYILIAGVIQGFVFNVVTLFNKKSLVKVIIYLNLTVLFLSLNNLQAWLIDVGFSSNLFFIKNLLIPWYMMMFPMFYLFLVNYLRVKKQIKNILKGSILFFLLQILIRISLILYVLYTKEGRSTLIIENYTSIEEICNAAFGLFIIFKSSYLVFKQRELYNHIQTYDDIKWIKFFLILGGVIFLFWIFAIIMNSMGDKWAYYLLRLGTSFLLYWIGYQGFYRYNILRNRILLRRSITNNTRQANGSRKDISSQLLEKYQDDFNTINNYILKNNRFLDPHFSLDKLCEELNMSSSHISKIINNYNDFNFSDYINALRIEQAKKLLSDDSFNKYTIVTIGLECGFNSKSTFYTAFKKFTFLTPSQFRSKN</sequence>
<reference evidence="7" key="1">
    <citation type="submission" date="2021-03" db="EMBL/GenBank/DDBJ databases">
        <title>Genome of Cognatishimia sp. F0-27.</title>
        <authorList>
            <person name="Ping X."/>
        </authorList>
    </citation>
    <scope>NUCLEOTIDE SEQUENCE [LARGE SCALE GENOMIC DNA]</scope>
    <source>
        <strain evidence="7">E313</strain>
    </source>
</reference>
<keyword evidence="1" id="KW-0805">Transcription regulation</keyword>
<dbReference type="Pfam" id="PF12833">
    <property type="entry name" value="HTH_18"/>
    <property type="match status" value="1"/>
</dbReference>
<feature type="transmembrane region" description="Helical" evidence="4">
    <location>
        <begin position="6"/>
        <end position="27"/>
    </location>
</feature>
<dbReference type="Proteomes" id="UP000778797">
    <property type="component" value="Unassembled WGS sequence"/>
</dbReference>
<feature type="transmembrane region" description="Helical" evidence="4">
    <location>
        <begin position="101"/>
        <end position="121"/>
    </location>
</feature>
<keyword evidence="7" id="KW-1185">Reference proteome</keyword>
<dbReference type="InterPro" id="IPR009057">
    <property type="entry name" value="Homeodomain-like_sf"/>
</dbReference>
<keyword evidence="4" id="KW-1133">Transmembrane helix</keyword>
<dbReference type="InterPro" id="IPR018060">
    <property type="entry name" value="HTH_AraC"/>
</dbReference>
<keyword evidence="4" id="KW-0472">Membrane</keyword>
<evidence type="ECO:0000313" key="6">
    <source>
        <dbReference type="EMBL" id="MCC1483219.1"/>
    </source>
</evidence>
<feature type="transmembrane region" description="Helical" evidence="4">
    <location>
        <begin position="204"/>
        <end position="222"/>
    </location>
</feature>
<dbReference type="Gene3D" id="1.10.10.60">
    <property type="entry name" value="Homeodomain-like"/>
    <property type="match status" value="2"/>
</dbReference>
<dbReference type="PROSITE" id="PS01124">
    <property type="entry name" value="HTH_ARAC_FAMILY_2"/>
    <property type="match status" value="1"/>
</dbReference>
<evidence type="ECO:0000256" key="2">
    <source>
        <dbReference type="ARBA" id="ARBA00023125"/>
    </source>
</evidence>
<feature type="domain" description="HTH araC/xylS-type" evidence="5">
    <location>
        <begin position="268"/>
        <end position="372"/>
    </location>
</feature>
<keyword evidence="4" id="KW-0812">Transmembrane</keyword>
<feature type="transmembrane region" description="Helical" evidence="4">
    <location>
        <begin position="34"/>
        <end position="55"/>
    </location>
</feature>
<dbReference type="EMBL" id="JAFMPT010000001">
    <property type="protein sequence ID" value="MCC1483219.1"/>
    <property type="molecule type" value="Genomic_DNA"/>
</dbReference>
<evidence type="ECO:0000256" key="4">
    <source>
        <dbReference type="SAM" id="Phobius"/>
    </source>
</evidence>
<dbReference type="PANTHER" id="PTHR43280:SF29">
    <property type="entry name" value="ARAC-FAMILY TRANSCRIPTIONAL REGULATOR"/>
    <property type="match status" value="1"/>
</dbReference>
<evidence type="ECO:0000256" key="3">
    <source>
        <dbReference type="ARBA" id="ARBA00023163"/>
    </source>
</evidence>
<dbReference type="SMART" id="SM00342">
    <property type="entry name" value="HTH_ARAC"/>
    <property type="match status" value="1"/>
</dbReference>
<evidence type="ECO:0000256" key="1">
    <source>
        <dbReference type="ARBA" id="ARBA00023015"/>
    </source>
</evidence>
<name>A0ABS8EJ34_9FLAO</name>
<comment type="caution">
    <text evidence="6">The sequence shown here is derived from an EMBL/GenBank/DDBJ whole genome shotgun (WGS) entry which is preliminary data.</text>
</comment>
<dbReference type="SUPFAM" id="SSF46689">
    <property type="entry name" value="Homeodomain-like"/>
    <property type="match status" value="1"/>
</dbReference>
<protein>
    <submittedName>
        <fullName evidence="6">AraC family transcriptional regulator</fullName>
    </submittedName>
</protein>
<feature type="transmembrane region" description="Helical" evidence="4">
    <location>
        <begin position="179"/>
        <end position="198"/>
    </location>
</feature>
<accession>A0ABS8EJ34</accession>
<feature type="transmembrane region" description="Helical" evidence="4">
    <location>
        <begin position="141"/>
        <end position="159"/>
    </location>
</feature>
<organism evidence="6 7">
    <name type="scientific">Winogradskyella immobilis</name>
    <dbReference type="NCBI Taxonomy" id="2816852"/>
    <lineage>
        <taxon>Bacteria</taxon>
        <taxon>Pseudomonadati</taxon>
        <taxon>Bacteroidota</taxon>
        <taxon>Flavobacteriia</taxon>
        <taxon>Flavobacteriales</taxon>
        <taxon>Flavobacteriaceae</taxon>
        <taxon>Winogradskyella</taxon>
    </lineage>
</organism>
<evidence type="ECO:0000259" key="5">
    <source>
        <dbReference type="PROSITE" id="PS01124"/>
    </source>
</evidence>
<dbReference type="RefSeq" id="WP_227475649.1">
    <property type="nucleotide sequence ID" value="NZ_JAFMPT010000001.1"/>
</dbReference>